<evidence type="ECO:0000313" key="2">
    <source>
        <dbReference type="EMBL" id="PVY96703.1"/>
    </source>
</evidence>
<dbReference type="InterPro" id="IPR021449">
    <property type="entry name" value="DUF3099"/>
</dbReference>
<name>A0A2U1E9T6_9PSEU</name>
<keyword evidence="1" id="KW-0472">Membrane</keyword>
<dbReference type="RefSeq" id="WP_116711300.1">
    <property type="nucleotide sequence ID" value="NZ_QEKW01000028.1"/>
</dbReference>
<evidence type="ECO:0000313" key="3">
    <source>
        <dbReference type="Proteomes" id="UP000245639"/>
    </source>
</evidence>
<keyword evidence="1" id="KW-1133">Transmembrane helix</keyword>
<organism evidence="2 3">
    <name type="scientific">Actinomycetospora cinnamomea</name>
    <dbReference type="NCBI Taxonomy" id="663609"/>
    <lineage>
        <taxon>Bacteria</taxon>
        <taxon>Bacillati</taxon>
        <taxon>Actinomycetota</taxon>
        <taxon>Actinomycetes</taxon>
        <taxon>Pseudonocardiales</taxon>
        <taxon>Pseudonocardiaceae</taxon>
        <taxon>Actinomycetospora</taxon>
    </lineage>
</organism>
<sequence>MHRHPNHESPVLITGAALSPAEEFAARRRRYSLIMSMRIPCLVAAGVLALGFGWTIAAAVLVVVSVPLPWMAVLIANDAPPRKAENIARMGGDRVVEARPVRALEPAVVIDAPSDRTA</sequence>
<comment type="caution">
    <text evidence="2">The sequence shown here is derived from an EMBL/GenBank/DDBJ whole genome shotgun (WGS) entry which is preliminary data.</text>
</comment>
<dbReference type="EMBL" id="QEKW01000028">
    <property type="protein sequence ID" value="PVY96703.1"/>
    <property type="molecule type" value="Genomic_DNA"/>
</dbReference>
<reference evidence="2 3" key="1">
    <citation type="submission" date="2018-04" db="EMBL/GenBank/DDBJ databases">
        <title>Genomic Encyclopedia of Type Strains, Phase IV (KMG-IV): sequencing the most valuable type-strain genomes for metagenomic binning, comparative biology and taxonomic classification.</title>
        <authorList>
            <person name="Goeker M."/>
        </authorList>
    </citation>
    <scope>NUCLEOTIDE SEQUENCE [LARGE SCALE GENOMIC DNA]</scope>
    <source>
        <strain evidence="2 3">DSM 45771</strain>
    </source>
</reference>
<keyword evidence="1" id="KW-0812">Transmembrane</keyword>
<feature type="transmembrane region" description="Helical" evidence="1">
    <location>
        <begin position="31"/>
        <end position="50"/>
    </location>
</feature>
<keyword evidence="3" id="KW-1185">Reference proteome</keyword>
<dbReference type="OrthoDB" id="5188998at2"/>
<accession>A0A2U1E9T6</accession>
<protein>
    <recommendedName>
        <fullName evidence="4">DUF3099 family protein</fullName>
    </recommendedName>
</protein>
<evidence type="ECO:0008006" key="4">
    <source>
        <dbReference type="Google" id="ProtNLM"/>
    </source>
</evidence>
<gene>
    <name evidence="2" type="ORF">C8D89_12812</name>
</gene>
<dbReference type="AlphaFoldDB" id="A0A2U1E9T6"/>
<dbReference type="Proteomes" id="UP000245639">
    <property type="component" value="Unassembled WGS sequence"/>
</dbReference>
<evidence type="ECO:0000256" key="1">
    <source>
        <dbReference type="SAM" id="Phobius"/>
    </source>
</evidence>
<dbReference type="Pfam" id="PF11298">
    <property type="entry name" value="DUF3099"/>
    <property type="match status" value="1"/>
</dbReference>
<proteinExistence type="predicted"/>